<dbReference type="PANTHER" id="PTHR33086">
    <property type="entry name" value="OS05G0468200 PROTEIN-RELATED"/>
    <property type="match status" value="1"/>
</dbReference>
<sequence>MDEDVPSRDPEKKGDDPEEALAAAAAAARCSSPWVILPAIPKVIQDEEKHLVPGTDLSLQFADPPRSTMLAVSQRIQPNPSQSNFIIPYVVDVLPSGRLLLYTTHDTVYNGAYYICDAHTRVATRLPPSIENPIWPQRSVGFIENPRLRGHHLVAQLYPPYTTQHKTLVYYSTLSGKWDVKQLASSPKHQRWRCNGGVLAHDGKLWWADLPYGFLTCDPFADDVHLRYVALPEGCVMVGVDTIDSDWRKNLDKHRFAKVSEGKLRYVQIHGLPDEPMVSMWTLVDPEGPAWQLEYGVRLEEIWGDDSYKEAGLTPGKVPSIALIDPNNHGVLYFLLGGLLFAVDMRASTNRILHCEEFLLGDGLEVWDEYNNSRFVYAWDLPTTLLRLEPSSGTLLASIPLPNSALSLK</sequence>
<proteinExistence type="predicted"/>
<evidence type="ECO:0000256" key="1">
    <source>
        <dbReference type="SAM" id="MobiDB-lite"/>
    </source>
</evidence>
<dbReference type="SUPFAM" id="SSF63829">
    <property type="entry name" value="Calcium-dependent phosphotriesterase"/>
    <property type="match status" value="1"/>
</dbReference>
<evidence type="ECO:0000313" key="3">
    <source>
        <dbReference type="EnsemblPlants" id="OB01G19260.1"/>
    </source>
</evidence>
<dbReference type="PANTHER" id="PTHR33086:SF58">
    <property type="entry name" value="DUF1618 DOMAIN-CONTAINING PROTEIN"/>
    <property type="match status" value="1"/>
</dbReference>
<name>J3KY70_ORYBR</name>
<dbReference type="Gramene" id="OB01G19260.1">
    <property type="protein sequence ID" value="OB01G19260.1"/>
    <property type="gene ID" value="OB01G19260"/>
</dbReference>
<dbReference type="EnsemblPlants" id="OB01G19260.1">
    <property type="protein sequence ID" value="OB01G19260.1"/>
    <property type="gene ID" value="OB01G19260"/>
</dbReference>
<dbReference type="eggNOG" id="ENOG502RRRR">
    <property type="taxonomic scope" value="Eukaryota"/>
</dbReference>
<dbReference type="HOGENOM" id="CLU_028076_0_0_1"/>
<protein>
    <recommendedName>
        <fullName evidence="2">DUF1618 domain-containing protein</fullName>
    </recommendedName>
</protein>
<dbReference type="OMA" id="WEWELPP"/>
<dbReference type="Pfam" id="PF07762">
    <property type="entry name" value="DUF1618"/>
    <property type="match status" value="1"/>
</dbReference>
<evidence type="ECO:0000259" key="2">
    <source>
        <dbReference type="Pfam" id="PF07762"/>
    </source>
</evidence>
<accession>J3KY70</accession>
<organism evidence="3">
    <name type="scientific">Oryza brachyantha</name>
    <name type="common">malo sina</name>
    <dbReference type="NCBI Taxonomy" id="4533"/>
    <lineage>
        <taxon>Eukaryota</taxon>
        <taxon>Viridiplantae</taxon>
        <taxon>Streptophyta</taxon>
        <taxon>Embryophyta</taxon>
        <taxon>Tracheophyta</taxon>
        <taxon>Spermatophyta</taxon>
        <taxon>Magnoliopsida</taxon>
        <taxon>Liliopsida</taxon>
        <taxon>Poales</taxon>
        <taxon>Poaceae</taxon>
        <taxon>BOP clade</taxon>
        <taxon>Oryzoideae</taxon>
        <taxon>Oryzeae</taxon>
        <taxon>Oryzinae</taxon>
        <taxon>Oryza</taxon>
    </lineage>
</organism>
<evidence type="ECO:0000313" key="4">
    <source>
        <dbReference type="Proteomes" id="UP000006038"/>
    </source>
</evidence>
<feature type="region of interest" description="Disordered" evidence="1">
    <location>
        <begin position="1"/>
        <end position="22"/>
    </location>
</feature>
<reference evidence="3" key="2">
    <citation type="submission" date="2013-04" db="UniProtKB">
        <authorList>
            <consortium name="EnsemblPlants"/>
        </authorList>
    </citation>
    <scope>IDENTIFICATION</scope>
</reference>
<feature type="domain" description="DUF1618" evidence="2">
    <location>
        <begin position="207"/>
        <end position="333"/>
    </location>
</feature>
<keyword evidence="4" id="KW-1185">Reference proteome</keyword>
<dbReference type="Proteomes" id="UP000006038">
    <property type="component" value="Chromosome 1"/>
</dbReference>
<feature type="compositionally biased region" description="Basic and acidic residues" evidence="1">
    <location>
        <begin position="1"/>
        <end position="15"/>
    </location>
</feature>
<dbReference type="AlphaFoldDB" id="J3KY70"/>
<reference evidence="3" key="1">
    <citation type="journal article" date="2013" name="Nat. Commun.">
        <title>Whole-genome sequencing of Oryza brachyantha reveals mechanisms underlying Oryza genome evolution.</title>
        <authorList>
            <person name="Chen J."/>
            <person name="Huang Q."/>
            <person name="Gao D."/>
            <person name="Wang J."/>
            <person name="Lang Y."/>
            <person name="Liu T."/>
            <person name="Li B."/>
            <person name="Bai Z."/>
            <person name="Luis Goicoechea J."/>
            <person name="Liang C."/>
            <person name="Chen C."/>
            <person name="Zhang W."/>
            <person name="Sun S."/>
            <person name="Liao Y."/>
            <person name="Zhang X."/>
            <person name="Yang L."/>
            <person name="Song C."/>
            <person name="Wang M."/>
            <person name="Shi J."/>
            <person name="Liu G."/>
            <person name="Liu J."/>
            <person name="Zhou H."/>
            <person name="Zhou W."/>
            <person name="Yu Q."/>
            <person name="An N."/>
            <person name="Chen Y."/>
            <person name="Cai Q."/>
            <person name="Wang B."/>
            <person name="Liu B."/>
            <person name="Min J."/>
            <person name="Huang Y."/>
            <person name="Wu H."/>
            <person name="Li Z."/>
            <person name="Zhang Y."/>
            <person name="Yin Y."/>
            <person name="Song W."/>
            <person name="Jiang J."/>
            <person name="Jackson S.A."/>
            <person name="Wing R.A."/>
            <person name="Wang J."/>
            <person name="Chen M."/>
        </authorList>
    </citation>
    <scope>NUCLEOTIDE SEQUENCE [LARGE SCALE GENOMIC DNA]</scope>
    <source>
        <strain evidence="3">cv. IRGC 101232</strain>
    </source>
</reference>
<dbReference type="InterPro" id="IPR011676">
    <property type="entry name" value="DUF1618"/>
</dbReference>